<accession>A0A6P7ZE85</accession>
<feature type="region of interest" description="Disordered" evidence="1">
    <location>
        <begin position="43"/>
        <end position="107"/>
    </location>
</feature>
<dbReference type="InParanoid" id="A0A6P7ZE85"/>
<organism evidence="2 3">
    <name type="scientific">Microcaecilia unicolor</name>
    <dbReference type="NCBI Taxonomy" id="1415580"/>
    <lineage>
        <taxon>Eukaryota</taxon>
        <taxon>Metazoa</taxon>
        <taxon>Chordata</taxon>
        <taxon>Craniata</taxon>
        <taxon>Vertebrata</taxon>
        <taxon>Euteleostomi</taxon>
        <taxon>Amphibia</taxon>
        <taxon>Gymnophiona</taxon>
        <taxon>Siphonopidae</taxon>
        <taxon>Microcaecilia</taxon>
    </lineage>
</organism>
<evidence type="ECO:0000313" key="2">
    <source>
        <dbReference type="Proteomes" id="UP000515156"/>
    </source>
</evidence>
<feature type="compositionally biased region" description="Low complexity" evidence="1">
    <location>
        <begin position="354"/>
        <end position="367"/>
    </location>
</feature>
<feature type="region of interest" description="Disordered" evidence="1">
    <location>
        <begin position="164"/>
        <end position="194"/>
    </location>
</feature>
<feature type="compositionally biased region" description="Basic and acidic residues" evidence="1">
    <location>
        <begin position="177"/>
        <end position="186"/>
    </location>
</feature>
<feature type="compositionally biased region" description="Basic and acidic residues" evidence="1">
    <location>
        <begin position="46"/>
        <end position="55"/>
    </location>
</feature>
<feature type="compositionally biased region" description="Basic and acidic residues" evidence="1">
    <location>
        <begin position="381"/>
        <end position="393"/>
    </location>
</feature>
<feature type="region of interest" description="Disordered" evidence="1">
    <location>
        <begin position="335"/>
        <end position="409"/>
    </location>
</feature>
<dbReference type="KEGG" id="muo:115481181"/>
<reference evidence="3" key="2">
    <citation type="submission" date="2025-08" db="UniProtKB">
        <authorList>
            <consortium name="RefSeq"/>
        </authorList>
    </citation>
    <scope>IDENTIFICATION</scope>
</reference>
<name>A0A6P7ZE85_9AMPH</name>
<gene>
    <name evidence="3" type="primary">LOC115481181</name>
</gene>
<dbReference type="RefSeq" id="XP_030076108.1">
    <property type="nucleotide sequence ID" value="XM_030220248.1"/>
</dbReference>
<sequence length="505" mass="56127">MASGAPAPKKGGIRRNLLKLFSRREANLKDVEKGEARMAIDPLTELDGKAKDRWKEKKRKDRGTQVRPNTEGKYNILQWDGPTDMDPMENGQPTKPSHKDRALSYSESDLQKNTFLRRFGSLTWRRRKNSDTDLSASRLLLKGAASSTDGSWPVGRLQRPALSSGFDLENHSGFSLDQHDGGRQETPEESPMPPKMSDFRLVSPNHLEISTSFDSLVSGQGSMQKVDFDSHSNSSLDFVTLVETTVKEDQQDLSNQSLPRPNGDSEALPQWAENIFTSCLPSEVGPTSSTRQFNSSSVCGFGEKAWTGPAHELSLQDSETNPYSSLVYNRIPRAEEPGIDSRDLSHESHSKTGVSPPVSKPPASASRKPSKVRYKIMITLTKEEREGGDKQAEDPTSGEGPGSQISAESNQQLTEGLGILVRGDWKDNAEEEQWQVKPVQPPPHLSVRKESQLCTEWAEQSKVTAETHPATGLLVTLNESWVLRPWMREECRASLAPWKQIKNLT</sequence>
<reference evidence="2" key="1">
    <citation type="submission" date="2024-06" db="UniProtKB">
        <authorList>
            <consortium name="RefSeq"/>
        </authorList>
    </citation>
    <scope>NUCLEOTIDE SEQUENCE [LARGE SCALE GENOMIC DNA]</scope>
</reference>
<dbReference type="Proteomes" id="UP000515156">
    <property type="component" value="Chromosome 11"/>
</dbReference>
<dbReference type="OrthoDB" id="10669495at2759"/>
<evidence type="ECO:0000313" key="3">
    <source>
        <dbReference type="RefSeq" id="XP_030076108.1"/>
    </source>
</evidence>
<protein>
    <submittedName>
        <fullName evidence="3">Uncharacterized protein LOC115481181</fullName>
    </submittedName>
</protein>
<proteinExistence type="predicted"/>
<dbReference type="AlphaFoldDB" id="A0A6P7ZE85"/>
<feature type="compositionally biased region" description="Basic and acidic residues" evidence="1">
    <location>
        <begin position="335"/>
        <end position="350"/>
    </location>
</feature>
<keyword evidence="2" id="KW-1185">Reference proteome</keyword>
<dbReference type="GeneID" id="115481181"/>
<evidence type="ECO:0000256" key="1">
    <source>
        <dbReference type="SAM" id="MobiDB-lite"/>
    </source>
</evidence>